<dbReference type="InterPro" id="IPR055163">
    <property type="entry name" value="ALK/LTK-like_GRD"/>
</dbReference>
<evidence type="ECO:0000256" key="15">
    <source>
        <dbReference type="ARBA" id="ARBA00023180"/>
    </source>
</evidence>
<evidence type="ECO:0000256" key="12">
    <source>
        <dbReference type="ARBA" id="ARBA00023137"/>
    </source>
</evidence>
<keyword evidence="11" id="KW-0472">Membrane</keyword>
<reference evidence="18" key="1">
    <citation type="submission" date="2020-05" db="EMBL/GenBank/DDBJ databases">
        <authorList>
            <person name="Chiriac C."/>
            <person name="Salcher M."/>
            <person name="Ghai R."/>
            <person name="Kavagutti S V."/>
        </authorList>
    </citation>
    <scope>NUCLEOTIDE SEQUENCE</scope>
</reference>
<evidence type="ECO:0000256" key="3">
    <source>
        <dbReference type="ARBA" id="ARBA00022475"/>
    </source>
</evidence>
<evidence type="ECO:0000256" key="8">
    <source>
        <dbReference type="ARBA" id="ARBA00022777"/>
    </source>
</evidence>
<keyword evidence="9" id="KW-0067">ATP-binding</keyword>
<feature type="domain" description="Fibronectin type-III" evidence="17">
    <location>
        <begin position="516"/>
        <end position="609"/>
    </location>
</feature>
<dbReference type="Gene3D" id="2.60.40.10">
    <property type="entry name" value="Immunoglobulins"/>
    <property type="match status" value="2"/>
</dbReference>
<feature type="region of interest" description="Disordered" evidence="16">
    <location>
        <begin position="270"/>
        <end position="290"/>
    </location>
</feature>
<evidence type="ECO:0000256" key="2">
    <source>
        <dbReference type="ARBA" id="ARBA00011902"/>
    </source>
</evidence>
<feature type="compositionally biased region" description="Polar residues" evidence="16">
    <location>
        <begin position="274"/>
        <end position="290"/>
    </location>
</feature>
<dbReference type="EMBL" id="CAESAK010000015">
    <property type="protein sequence ID" value="CAB4331489.1"/>
    <property type="molecule type" value="Genomic_DNA"/>
</dbReference>
<keyword evidence="14" id="KW-0675">Receptor</keyword>
<feature type="compositionally biased region" description="Low complexity" evidence="16">
    <location>
        <begin position="209"/>
        <end position="221"/>
    </location>
</feature>
<feature type="compositionally biased region" description="Gly residues" evidence="16">
    <location>
        <begin position="195"/>
        <end position="208"/>
    </location>
</feature>
<protein>
    <recommendedName>
        <fullName evidence="2">receptor protein-tyrosine kinase</fullName>
        <ecNumber evidence="2">2.7.10.1</ecNumber>
    </recommendedName>
</protein>
<keyword evidence="3" id="KW-1003">Cell membrane</keyword>
<evidence type="ECO:0000256" key="7">
    <source>
        <dbReference type="ARBA" id="ARBA00022741"/>
    </source>
</evidence>
<name>A0A6J5YU24_9ZZZZ</name>
<accession>A0A6J5YU24</accession>
<dbReference type="PROSITE" id="PS50853">
    <property type="entry name" value="FN3"/>
    <property type="match status" value="1"/>
</dbReference>
<evidence type="ECO:0000256" key="13">
    <source>
        <dbReference type="ARBA" id="ARBA00023157"/>
    </source>
</evidence>
<dbReference type="Pfam" id="PF12810">
    <property type="entry name" value="ALK_LTK_GRD"/>
    <property type="match status" value="1"/>
</dbReference>
<evidence type="ECO:0000256" key="9">
    <source>
        <dbReference type="ARBA" id="ARBA00022840"/>
    </source>
</evidence>
<feature type="compositionally biased region" description="Polar residues" evidence="16">
    <location>
        <begin position="231"/>
        <end position="240"/>
    </location>
</feature>
<dbReference type="GO" id="GO:0004714">
    <property type="term" value="F:transmembrane receptor protein tyrosine kinase activity"/>
    <property type="evidence" value="ECO:0007669"/>
    <property type="project" value="UniProtKB-EC"/>
</dbReference>
<dbReference type="GO" id="GO:0005524">
    <property type="term" value="F:ATP binding"/>
    <property type="evidence" value="ECO:0007669"/>
    <property type="project" value="UniProtKB-KW"/>
</dbReference>
<gene>
    <name evidence="18" type="ORF">UFOPK3775_00205</name>
</gene>
<dbReference type="InterPro" id="IPR003961">
    <property type="entry name" value="FN3_dom"/>
</dbReference>
<evidence type="ECO:0000256" key="11">
    <source>
        <dbReference type="ARBA" id="ARBA00023136"/>
    </source>
</evidence>
<evidence type="ECO:0000256" key="10">
    <source>
        <dbReference type="ARBA" id="ARBA00022989"/>
    </source>
</evidence>
<organism evidence="18">
    <name type="scientific">freshwater metagenome</name>
    <dbReference type="NCBI Taxonomy" id="449393"/>
    <lineage>
        <taxon>unclassified sequences</taxon>
        <taxon>metagenomes</taxon>
        <taxon>ecological metagenomes</taxon>
    </lineage>
</organism>
<evidence type="ECO:0000259" key="17">
    <source>
        <dbReference type="PROSITE" id="PS50853"/>
    </source>
</evidence>
<keyword evidence="12" id="KW-0829">Tyrosine-protein kinase</keyword>
<keyword evidence="6" id="KW-0732">Signal</keyword>
<proteinExistence type="predicted"/>
<dbReference type="InterPro" id="IPR036116">
    <property type="entry name" value="FN3_sf"/>
</dbReference>
<feature type="region of interest" description="Disordered" evidence="16">
    <location>
        <begin position="181"/>
        <end position="241"/>
    </location>
</feature>
<dbReference type="EC" id="2.7.10.1" evidence="2"/>
<evidence type="ECO:0000313" key="18">
    <source>
        <dbReference type="EMBL" id="CAB4331489.1"/>
    </source>
</evidence>
<dbReference type="AlphaFoldDB" id="A0A6J5YU24"/>
<keyword evidence="15" id="KW-0325">Glycoprotein</keyword>
<evidence type="ECO:0000256" key="16">
    <source>
        <dbReference type="SAM" id="MobiDB-lite"/>
    </source>
</evidence>
<dbReference type="SUPFAM" id="SSF49265">
    <property type="entry name" value="Fibronectin type III"/>
    <property type="match status" value="1"/>
</dbReference>
<evidence type="ECO:0000256" key="14">
    <source>
        <dbReference type="ARBA" id="ARBA00023170"/>
    </source>
</evidence>
<evidence type="ECO:0000256" key="1">
    <source>
        <dbReference type="ARBA" id="ARBA00004251"/>
    </source>
</evidence>
<keyword evidence="4" id="KW-0808">Transferase</keyword>
<keyword evidence="13" id="KW-1015">Disulfide bond</keyword>
<evidence type="ECO:0000256" key="5">
    <source>
        <dbReference type="ARBA" id="ARBA00022692"/>
    </source>
</evidence>
<keyword evidence="7" id="KW-0547">Nucleotide-binding</keyword>
<keyword evidence="5" id="KW-0812">Transmembrane</keyword>
<keyword evidence="10" id="KW-1133">Transmembrane helix</keyword>
<evidence type="ECO:0000256" key="6">
    <source>
        <dbReference type="ARBA" id="ARBA00022729"/>
    </source>
</evidence>
<sequence length="887" mass="87248">MGLSLTILILGSMLSSIPASAVVATNPTPDCSAGTTCTITFTYTGDYYSWTVPSGITSITVDAYGAEGGRSNFRANTAVPGKGGRVQATLNTTSGEALHIYVGGAGSSVTSISANSASAGWNGGGRGGFGNGSGYWGAGGGGATDIRTTAGLLSTRILVAGGGGGTACNGCSENGGDGGGLSGAPGANTPNGDTGPAGGGTQVAGGRGATYSGWGPAQAGAQGLGGNAQANESTASSATLSGGGGGGGGYFGGGGGSWVGGGGGSSFTDAVRGSSVTHTQGARTGNGTLSITYLNSPQPTTFSTSQSSPTNISAATTVTYSLILSQSVSDLTASDFQFGGTSTCNTPGLSGSTTTYTVTVTNCTEGALILQLKANSITGTSTGPVSISSANTVVIDRTAPTISSVTAPSNATYKPADTPTFTVAFSESITVTGTPRLTLTVGSTTEYANFVSLTDSRTALFRYTVASDPVEFDTDGITLATSLDLNSGTIRDLATNAMTNASLTAPTLSSVLVAQPPAAPTVDSITATSGTLTVYFTAGAARGSTTSNYQFSTNNGGAWSTRSPVATTSPLVISGLNNGQGYQVRLRAISNAGTSDSSTVVNETPTAVSVAGDSTLILTYGSSASTSAYSATGGTSTYTWSLGSSLTGITLSGTTVTASSSTPAGTYSQSVRATDGNLQVGTRSLTITVNKASTTITIALPNSATSAALGGAVTITATVPRAGAVNFRLGGSTISGCGSAAAATTTATCSWTPASLGSVSLTAIFTPTDTSNFETSTSTTLSITVVNGVSTVTLSLAGGTTTPPKGQAINIIAAVDQAGRITFFVDGKRVPGCINRAASVGNINCSWKPAVQKVSVITASLNPTNSVYNNSTSSLRVQVIRRTGTRG</sequence>
<keyword evidence="8" id="KW-0418">Kinase</keyword>
<dbReference type="GO" id="GO:0005886">
    <property type="term" value="C:plasma membrane"/>
    <property type="evidence" value="ECO:0007669"/>
    <property type="project" value="UniProtKB-SubCell"/>
</dbReference>
<evidence type="ECO:0000256" key="4">
    <source>
        <dbReference type="ARBA" id="ARBA00022679"/>
    </source>
</evidence>
<comment type="subcellular location">
    <subcellularLocation>
        <location evidence="1">Cell membrane</location>
        <topology evidence="1">Single-pass type I membrane protein</topology>
    </subcellularLocation>
</comment>
<dbReference type="InterPro" id="IPR013783">
    <property type="entry name" value="Ig-like_fold"/>
</dbReference>
<dbReference type="SMART" id="SM00060">
    <property type="entry name" value="FN3"/>
    <property type="match status" value="1"/>
</dbReference>
<dbReference type="CDD" id="cd00063">
    <property type="entry name" value="FN3"/>
    <property type="match status" value="1"/>
</dbReference>